<dbReference type="EMBL" id="JAWDIP010000003">
    <property type="protein sequence ID" value="MDY0393263.1"/>
    <property type="molecule type" value="Genomic_DNA"/>
</dbReference>
<accession>A0ABU5C1V2</accession>
<keyword evidence="2" id="KW-0813">Transport</keyword>
<comment type="subcellular location">
    <subcellularLocation>
        <location evidence="1">Cell membrane</location>
        <topology evidence="1">Multi-pass membrane protein</topology>
    </subcellularLocation>
</comment>
<dbReference type="PANTHER" id="PTHR23523:SF2">
    <property type="entry name" value="2-NITROIMIDAZOLE TRANSPORTER"/>
    <property type="match status" value="1"/>
</dbReference>
<evidence type="ECO:0000313" key="9">
    <source>
        <dbReference type="Proteomes" id="UP001281447"/>
    </source>
</evidence>
<dbReference type="InterPro" id="IPR036259">
    <property type="entry name" value="MFS_trans_sf"/>
</dbReference>
<feature type="domain" description="Major facilitator superfamily (MFS) profile" evidence="7">
    <location>
        <begin position="14"/>
        <end position="401"/>
    </location>
</feature>
<feature type="transmembrane region" description="Helical" evidence="6">
    <location>
        <begin position="53"/>
        <end position="75"/>
    </location>
</feature>
<evidence type="ECO:0000256" key="4">
    <source>
        <dbReference type="ARBA" id="ARBA00022989"/>
    </source>
</evidence>
<keyword evidence="9" id="KW-1185">Reference proteome</keyword>
<dbReference type="InterPro" id="IPR011701">
    <property type="entry name" value="MFS"/>
</dbReference>
<feature type="transmembrane region" description="Helical" evidence="6">
    <location>
        <begin position="104"/>
        <end position="125"/>
    </location>
</feature>
<feature type="transmembrane region" description="Helical" evidence="6">
    <location>
        <begin position="289"/>
        <end position="307"/>
    </location>
</feature>
<evidence type="ECO:0000256" key="5">
    <source>
        <dbReference type="ARBA" id="ARBA00023136"/>
    </source>
</evidence>
<dbReference type="PANTHER" id="PTHR23523">
    <property type="match status" value="1"/>
</dbReference>
<comment type="caution">
    <text evidence="8">The sequence shown here is derived from an EMBL/GenBank/DDBJ whole genome shotgun (WGS) entry which is preliminary data.</text>
</comment>
<evidence type="ECO:0000313" key="8">
    <source>
        <dbReference type="EMBL" id="MDY0393263.1"/>
    </source>
</evidence>
<organism evidence="8 9">
    <name type="scientific">Tigheibacillus halophilus</name>
    <dbReference type="NCBI Taxonomy" id="361280"/>
    <lineage>
        <taxon>Bacteria</taxon>
        <taxon>Bacillati</taxon>
        <taxon>Bacillota</taxon>
        <taxon>Bacilli</taxon>
        <taxon>Bacillales</taxon>
        <taxon>Bacillaceae</taxon>
        <taxon>Tigheibacillus</taxon>
    </lineage>
</organism>
<feature type="transmembrane region" description="Helical" evidence="6">
    <location>
        <begin position="137"/>
        <end position="160"/>
    </location>
</feature>
<evidence type="ECO:0000256" key="3">
    <source>
        <dbReference type="ARBA" id="ARBA00022692"/>
    </source>
</evidence>
<keyword evidence="3 6" id="KW-0812">Transmembrane</keyword>
<dbReference type="Gene3D" id="1.20.1250.20">
    <property type="entry name" value="MFS general substrate transporter like domains"/>
    <property type="match status" value="2"/>
</dbReference>
<proteinExistence type="predicted"/>
<gene>
    <name evidence="8" type="ORF">RWE15_01005</name>
</gene>
<feature type="transmembrane region" description="Helical" evidence="6">
    <location>
        <begin position="355"/>
        <end position="371"/>
    </location>
</feature>
<feature type="transmembrane region" description="Helical" evidence="6">
    <location>
        <begin position="82"/>
        <end position="98"/>
    </location>
</feature>
<keyword evidence="4 6" id="KW-1133">Transmembrane helix</keyword>
<dbReference type="SUPFAM" id="SSF103473">
    <property type="entry name" value="MFS general substrate transporter"/>
    <property type="match status" value="1"/>
</dbReference>
<feature type="transmembrane region" description="Helical" evidence="6">
    <location>
        <begin position="222"/>
        <end position="245"/>
    </location>
</feature>
<evidence type="ECO:0000256" key="2">
    <source>
        <dbReference type="ARBA" id="ARBA00022448"/>
    </source>
</evidence>
<dbReference type="InterPro" id="IPR020846">
    <property type="entry name" value="MFS_dom"/>
</dbReference>
<feature type="transmembrane region" description="Helical" evidence="6">
    <location>
        <begin position="172"/>
        <end position="193"/>
    </location>
</feature>
<dbReference type="Proteomes" id="UP001281447">
    <property type="component" value="Unassembled WGS sequence"/>
</dbReference>
<evidence type="ECO:0000256" key="6">
    <source>
        <dbReference type="SAM" id="Phobius"/>
    </source>
</evidence>
<protein>
    <submittedName>
        <fullName evidence="8">MFS transporter</fullName>
    </submittedName>
</protein>
<dbReference type="PROSITE" id="PS50850">
    <property type="entry name" value="MFS"/>
    <property type="match status" value="1"/>
</dbReference>
<dbReference type="CDD" id="cd17339">
    <property type="entry name" value="MFS_NIMT_CynX_like"/>
    <property type="match status" value="1"/>
</dbReference>
<feature type="transmembrane region" description="Helical" evidence="6">
    <location>
        <begin position="12"/>
        <end position="33"/>
    </location>
</feature>
<evidence type="ECO:0000259" key="7">
    <source>
        <dbReference type="PROSITE" id="PS50850"/>
    </source>
</evidence>
<sequence length="401" mass="43524">MREKLKWDHADKLYRAAVFLGIIVLALNLRPAITSVGPLIGIIRDDIGLSNWSAGMLTSLPLIAFAVMSPIVPWLRHRLSNEWAMLVGLFLLSGGIGIRSMPLAWLLFAGTLLIGFGIAVLNVLIPSVIKEKFPLRVGLMTSIYSTAMGVLAALASGLSVPIASNLHLGWEAALFVWILPAVVGVGIWVYLALKRDKNNSVAIAGHHSQANAGNQQIMRSPLAWQVALFMGMQSMLFYVSIAWLPEILLDYGVSKATAGWMLSFTQFIGLPASFLVPVIAEKSSSQRRIVFVLTICAIGGYSGLLLGSSYTTMVVSVIFIGISLAGNFALALTFLSMRARNAKQAAELSGMAQSLGYILAAVGPILIGYMFDFTEAWTVPLLTIMGVSLLVLFFWYWSWPE</sequence>
<feature type="transmembrane region" description="Helical" evidence="6">
    <location>
        <begin position="313"/>
        <end position="335"/>
    </location>
</feature>
<dbReference type="InterPro" id="IPR052524">
    <property type="entry name" value="MFS_Cyanate_Porter"/>
</dbReference>
<feature type="transmembrane region" description="Helical" evidence="6">
    <location>
        <begin position="257"/>
        <end position="280"/>
    </location>
</feature>
<evidence type="ECO:0000256" key="1">
    <source>
        <dbReference type="ARBA" id="ARBA00004651"/>
    </source>
</evidence>
<feature type="transmembrane region" description="Helical" evidence="6">
    <location>
        <begin position="377"/>
        <end position="397"/>
    </location>
</feature>
<reference evidence="8 9" key="1">
    <citation type="submission" date="2023-10" db="EMBL/GenBank/DDBJ databases">
        <title>Virgibacillus halophilus 5B73C genome.</title>
        <authorList>
            <person name="Miliotis G."/>
            <person name="Sengupta P."/>
            <person name="Hameed A."/>
            <person name="Chuvochina M."/>
            <person name="Mcdonagh F."/>
            <person name="Simpson A.C."/>
            <person name="Singh N.K."/>
            <person name="Rekha P.D."/>
            <person name="Raman K."/>
            <person name="Hugenholtz P."/>
            <person name="Venkateswaran K."/>
        </authorList>
    </citation>
    <scope>NUCLEOTIDE SEQUENCE [LARGE SCALE GENOMIC DNA]</scope>
    <source>
        <strain evidence="8 9">5B73C</strain>
    </source>
</reference>
<dbReference type="Pfam" id="PF07690">
    <property type="entry name" value="MFS_1"/>
    <property type="match status" value="1"/>
</dbReference>
<keyword evidence="5 6" id="KW-0472">Membrane</keyword>
<name>A0ABU5C1V2_9BACI</name>